<dbReference type="AlphaFoldDB" id="A0A0A9DDF3"/>
<organism evidence="1">
    <name type="scientific">Arundo donax</name>
    <name type="common">Giant reed</name>
    <name type="synonym">Donax arundinaceus</name>
    <dbReference type="NCBI Taxonomy" id="35708"/>
    <lineage>
        <taxon>Eukaryota</taxon>
        <taxon>Viridiplantae</taxon>
        <taxon>Streptophyta</taxon>
        <taxon>Embryophyta</taxon>
        <taxon>Tracheophyta</taxon>
        <taxon>Spermatophyta</taxon>
        <taxon>Magnoliopsida</taxon>
        <taxon>Liliopsida</taxon>
        <taxon>Poales</taxon>
        <taxon>Poaceae</taxon>
        <taxon>PACMAD clade</taxon>
        <taxon>Arundinoideae</taxon>
        <taxon>Arundineae</taxon>
        <taxon>Arundo</taxon>
    </lineage>
</organism>
<reference evidence="1" key="1">
    <citation type="submission" date="2014-09" db="EMBL/GenBank/DDBJ databases">
        <authorList>
            <person name="Magalhaes I.L.F."/>
            <person name="Oliveira U."/>
            <person name="Santos F.R."/>
            <person name="Vidigal T.H.D.A."/>
            <person name="Brescovit A.D."/>
            <person name="Santos A.J."/>
        </authorList>
    </citation>
    <scope>NUCLEOTIDE SEQUENCE</scope>
    <source>
        <tissue evidence="1">Shoot tissue taken approximately 20 cm above the soil surface</tissue>
    </source>
</reference>
<reference evidence="1" key="2">
    <citation type="journal article" date="2015" name="Data Brief">
        <title>Shoot transcriptome of the giant reed, Arundo donax.</title>
        <authorList>
            <person name="Barrero R.A."/>
            <person name="Guerrero F.D."/>
            <person name="Moolhuijzen P."/>
            <person name="Goolsby J.A."/>
            <person name="Tidwell J."/>
            <person name="Bellgard S.E."/>
            <person name="Bellgard M.I."/>
        </authorList>
    </citation>
    <scope>NUCLEOTIDE SEQUENCE</scope>
    <source>
        <tissue evidence="1">Shoot tissue taken approximately 20 cm above the soil surface</tissue>
    </source>
</reference>
<sequence length="176" mass="20534">MRPGCFQFSLVDLSVFSHSLLKMTTVPCKYRRSFWESSHLVHASLRDPQSYNTTKEKKYLNQHKKKMVRIHWMEHLFQRAMRYSAGKSHPTGPHFASAGKCLLCSENTEQEISFHCFQQMKATITLAMQHMYSTRHLEYECERGSSETYHQKMLLEQTAKTHRTSILDGTELDAGI</sequence>
<protein>
    <submittedName>
        <fullName evidence="1">Uncharacterized protein</fullName>
    </submittedName>
</protein>
<dbReference type="EMBL" id="GBRH01212024">
    <property type="protein sequence ID" value="JAD85871.1"/>
    <property type="molecule type" value="Transcribed_RNA"/>
</dbReference>
<proteinExistence type="predicted"/>
<name>A0A0A9DDF3_ARUDO</name>
<accession>A0A0A9DDF3</accession>
<evidence type="ECO:0000313" key="1">
    <source>
        <dbReference type="EMBL" id="JAD85871.1"/>
    </source>
</evidence>